<keyword evidence="3" id="KW-1185">Reference proteome</keyword>
<dbReference type="Proteomes" id="UP000002640">
    <property type="component" value="Unassembled WGS sequence"/>
</dbReference>
<dbReference type="EMBL" id="JH159189">
    <property type="protein sequence ID" value="EGZ04421.1"/>
    <property type="molecule type" value="Genomic_DNA"/>
</dbReference>
<evidence type="ECO:0000256" key="1">
    <source>
        <dbReference type="SAM" id="SignalP"/>
    </source>
</evidence>
<dbReference type="RefSeq" id="XP_009540126.1">
    <property type="nucleotide sequence ID" value="XM_009541831.1"/>
</dbReference>
<name>G5AJ75_PHYSP</name>
<organism evidence="2 3">
    <name type="scientific">Phytophthora sojae (strain P6497)</name>
    <name type="common">Soybean stem and root rot agent</name>
    <name type="synonym">Phytophthora megasperma f. sp. glycines</name>
    <dbReference type="NCBI Taxonomy" id="1094619"/>
    <lineage>
        <taxon>Eukaryota</taxon>
        <taxon>Sar</taxon>
        <taxon>Stramenopiles</taxon>
        <taxon>Oomycota</taxon>
        <taxon>Peronosporomycetes</taxon>
        <taxon>Peronosporales</taxon>
        <taxon>Peronosporaceae</taxon>
        <taxon>Phytophthora</taxon>
    </lineage>
</organism>
<proteinExistence type="predicted"/>
<evidence type="ECO:0000313" key="3">
    <source>
        <dbReference type="Proteomes" id="UP000002640"/>
    </source>
</evidence>
<evidence type="ECO:0000313" key="2">
    <source>
        <dbReference type="EMBL" id="EGZ04421.1"/>
    </source>
</evidence>
<feature type="signal peptide" evidence="1">
    <location>
        <begin position="1"/>
        <end position="24"/>
    </location>
</feature>
<dbReference type="AlphaFoldDB" id="G5AJ75"/>
<reference evidence="2 3" key="1">
    <citation type="journal article" date="2006" name="Science">
        <title>Phytophthora genome sequences uncover evolutionary origins and mechanisms of pathogenesis.</title>
        <authorList>
            <person name="Tyler B.M."/>
            <person name="Tripathy S."/>
            <person name="Zhang X."/>
            <person name="Dehal P."/>
            <person name="Jiang R.H."/>
            <person name="Aerts A."/>
            <person name="Arredondo F.D."/>
            <person name="Baxter L."/>
            <person name="Bensasson D."/>
            <person name="Beynon J.L."/>
            <person name="Chapman J."/>
            <person name="Damasceno C.M."/>
            <person name="Dorrance A.E."/>
            <person name="Dou D."/>
            <person name="Dickerman A.W."/>
            <person name="Dubchak I.L."/>
            <person name="Garbelotto M."/>
            <person name="Gijzen M."/>
            <person name="Gordon S.G."/>
            <person name="Govers F."/>
            <person name="Grunwald N.J."/>
            <person name="Huang W."/>
            <person name="Ivors K.L."/>
            <person name="Jones R.W."/>
            <person name="Kamoun S."/>
            <person name="Krampis K."/>
            <person name="Lamour K.H."/>
            <person name="Lee M.K."/>
            <person name="McDonald W.H."/>
            <person name="Medina M."/>
            <person name="Meijer H.J."/>
            <person name="Nordberg E.K."/>
            <person name="Maclean D.J."/>
            <person name="Ospina-Giraldo M.D."/>
            <person name="Morris P.F."/>
            <person name="Phuntumart V."/>
            <person name="Putnam N.H."/>
            <person name="Rash S."/>
            <person name="Rose J.K."/>
            <person name="Sakihama Y."/>
            <person name="Salamov A.A."/>
            <person name="Savidor A."/>
            <person name="Scheuring C.F."/>
            <person name="Smith B.M."/>
            <person name="Sobral B.W."/>
            <person name="Terry A."/>
            <person name="Torto-Alalibo T.A."/>
            <person name="Win J."/>
            <person name="Xu Z."/>
            <person name="Zhang H."/>
            <person name="Grigoriev I.V."/>
            <person name="Rokhsar D.S."/>
            <person name="Boore J.L."/>
        </authorList>
    </citation>
    <scope>NUCLEOTIDE SEQUENCE [LARGE SCALE GENOMIC DNA]</scope>
    <source>
        <strain evidence="2 3">P6497</strain>
    </source>
</reference>
<gene>
    <name evidence="2" type="ORF">PHYSODRAFT_308251</name>
</gene>
<sequence length="137" mass="15347">MLPPRGGLIVLLLLGFVSFPNRRAMRWSANYNFYGASAQFNTTSITYPPCQPLSYSVTFGNSLEPERSYPTAVTYVQTYPDAVKARFLHANRVGLSWKDAALSNGVKERTARGWVQRARATGNYDVHDSRRGGARDR</sequence>
<dbReference type="SMR" id="G5AJ75"/>
<accession>G5AJ75</accession>
<dbReference type="InParanoid" id="G5AJ75"/>
<dbReference type="KEGG" id="psoj:PHYSODRAFT_308251"/>
<feature type="chain" id="PRO_5003473220" evidence="1">
    <location>
        <begin position="25"/>
        <end position="137"/>
    </location>
</feature>
<keyword evidence="1" id="KW-0732">Signal</keyword>
<dbReference type="GeneID" id="20643010"/>
<protein>
    <submittedName>
        <fullName evidence="2">Uncharacterized protein</fullName>
    </submittedName>
</protein>